<protein>
    <submittedName>
        <fullName evidence="1">Uncharacterized protein</fullName>
    </submittedName>
</protein>
<gene>
    <name evidence="1" type="ordered locus">CPS_3500</name>
</gene>
<evidence type="ECO:0000313" key="1">
    <source>
        <dbReference type="EMBL" id="AAZ25758.1"/>
    </source>
</evidence>
<proteinExistence type="predicted"/>
<dbReference type="KEGG" id="cps:CPS_3500"/>
<dbReference type="EMBL" id="CP000083">
    <property type="protein sequence ID" value="AAZ25758.1"/>
    <property type="molecule type" value="Genomic_DNA"/>
</dbReference>
<dbReference type="HOGENOM" id="CLU_3342568_0_0_6"/>
<name>Q47YE6_COLP3</name>
<dbReference type="Proteomes" id="UP000000547">
    <property type="component" value="Chromosome"/>
</dbReference>
<dbReference type="AlphaFoldDB" id="Q47YE6"/>
<accession>Q47YE6</accession>
<organism evidence="1 2">
    <name type="scientific">Colwellia psychrerythraea (strain 34H / ATCC BAA-681)</name>
    <name type="common">Vibrio psychroerythus</name>
    <dbReference type="NCBI Taxonomy" id="167879"/>
    <lineage>
        <taxon>Bacteria</taxon>
        <taxon>Pseudomonadati</taxon>
        <taxon>Pseudomonadota</taxon>
        <taxon>Gammaproteobacteria</taxon>
        <taxon>Alteromonadales</taxon>
        <taxon>Colwelliaceae</taxon>
        <taxon>Colwellia</taxon>
    </lineage>
</organism>
<reference evidence="1" key="1">
    <citation type="journal article" date="2005" name="Proc. Natl. Acad. Sci. U.S.A.">
        <title>The psychrophilic lifestyle as revealed by the genome sequence of Colwellia psychrerythraea 34H through genomic and proteomic analyses.</title>
        <authorList>
            <person name="Methe B.A."/>
            <person name="Nelson K.E."/>
            <person name="Deming J.W."/>
            <person name="Momen B."/>
            <person name="Melamud E."/>
            <person name="Zhang X."/>
            <person name="Moult J."/>
            <person name="Madupu R."/>
            <person name="Nelson W.C."/>
            <person name="Dodson R.J."/>
            <person name="Brinkac L.M."/>
            <person name="Daugherty S.C."/>
            <person name="Durkin A.S."/>
            <person name="DeBoy R.T."/>
            <person name="Kolonay J.F."/>
            <person name="Sullivan S.A."/>
            <person name="Zhou L."/>
            <person name="Davidsen T.M."/>
            <person name="Wu M."/>
            <person name="Huston A.L."/>
            <person name="Lewis M."/>
            <person name="Weaver B."/>
            <person name="Weidman J.F."/>
            <person name="Khouri H."/>
            <person name="Utterback T.R."/>
            <person name="Feldblyum T.V."/>
            <person name="Fraser C.M."/>
        </authorList>
    </citation>
    <scope>NUCLEOTIDE SEQUENCE [LARGE SCALE GENOMIC DNA]</scope>
    <source>
        <strain evidence="1">34H</strain>
    </source>
</reference>
<sequence length="37" mass="4356">MEKLLNTLFMPIFRVSKTHLYTDGVMFEIDAIAILRK</sequence>
<evidence type="ECO:0000313" key="2">
    <source>
        <dbReference type="Proteomes" id="UP000000547"/>
    </source>
</evidence>